<evidence type="ECO:0000256" key="3">
    <source>
        <dbReference type="ARBA" id="ARBA00022917"/>
    </source>
</evidence>
<evidence type="ECO:0000256" key="1">
    <source>
        <dbReference type="ARBA" id="ARBA00005532"/>
    </source>
</evidence>
<evidence type="ECO:0000259" key="4">
    <source>
        <dbReference type="Pfam" id="PF00889"/>
    </source>
</evidence>
<feature type="non-terminal residue" evidence="5">
    <location>
        <position position="171"/>
    </location>
</feature>
<keyword evidence="2" id="KW-0251">Elongation factor</keyword>
<keyword evidence="3" id="KW-0648">Protein biosynthesis</keyword>
<dbReference type="InterPro" id="IPR009060">
    <property type="entry name" value="UBA-like_sf"/>
</dbReference>
<accession>A0ABV2ATH3</accession>
<dbReference type="Pfam" id="PF00889">
    <property type="entry name" value="EF_TS"/>
    <property type="match status" value="1"/>
</dbReference>
<protein>
    <recommendedName>
        <fullName evidence="4">Translation elongation factor EFTs/EF1B dimerisation domain-containing protein</fullName>
    </recommendedName>
</protein>
<keyword evidence="6" id="KW-1185">Reference proteome</keyword>
<dbReference type="InterPro" id="IPR036402">
    <property type="entry name" value="EF-Ts_dimer_sf"/>
</dbReference>
<evidence type="ECO:0000256" key="2">
    <source>
        <dbReference type="ARBA" id="ARBA00022768"/>
    </source>
</evidence>
<dbReference type="HAMAP" id="MF_00050">
    <property type="entry name" value="EF_Ts"/>
    <property type="match status" value="1"/>
</dbReference>
<dbReference type="PANTHER" id="PTHR11741:SF0">
    <property type="entry name" value="ELONGATION FACTOR TS, MITOCHONDRIAL"/>
    <property type="match status" value="1"/>
</dbReference>
<dbReference type="SUPFAM" id="SSF54713">
    <property type="entry name" value="Elongation factor Ts (EF-Ts), dimerisation domain"/>
    <property type="match status" value="1"/>
</dbReference>
<dbReference type="Gene3D" id="3.30.479.20">
    <property type="entry name" value="Elongation factor Ts, dimerisation domain"/>
    <property type="match status" value="1"/>
</dbReference>
<feature type="domain" description="Translation elongation factor EFTs/EF1B dimerisation" evidence="4">
    <location>
        <begin position="96"/>
        <end position="171"/>
    </location>
</feature>
<dbReference type="EMBL" id="JBDODL010003422">
    <property type="protein sequence ID" value="MES1922687.1"/>
    <property type="molecule type" value="Genomic_DNA"/>
</dbReference>
<dbReference type="InterPro" id="IPR001816">
    <property type="entry name" value="Transl_elong_EFTs/EF1B"/>
</dbReference>
<dbReference type="CDD" id="cd14275">
    <property type="entry name" value="UBA_EF-Ts"/>
    <property type="match status" value="1"/>
</dbReference>
<dbReference type="PANTHER" id="PTHR11741">
    <property type="entry name" value="ELONGATION FACTOR TS"/>
    <property type="match status" value="1"/>
</dbReference>
<dbReference type="InterPro" id="IPR014039">
    <property type="entry name" value="Transl_elong_EFTs/EF1B_dimer"/>
</dbReference>
<evidence type="ECO:0000313" key="6">
    <source>
        <dbReference type="Proteomes" id="UP001439008"/>
    </source>
</evidence>
<gene>
    <name evidence="5" type="ORF">MHBO_004210</name>
</gene>
<sequence>MSFVRFNRSKNINKVINLNYRTFSAIPIPLIKKLRMETKSPINDCRKALKVSLNDFNSAQEWLRKNSCVVREKIKTHLTKNGVVQLSVSADKRSGCILQFETETDFVSKNAIFNRSISSISQAIIDSKDEIGRGDLNIETVKKVALPGEKQNVSDLINMTMNSLKENIQLR</sequence>
<proteinExistence type="inferred from homology"/>
<evidence type="ECO:0000313" key="5">
    <source>
        <dbReference type="EMBL" id="MES1922687.1"/>
    </source>
</evidence>
<comment type="similarity">
    <text evidence="1">Belongs to the EF-Ts family.</text>
</comment>
<name>A0ABV2ATH3_9EUKA</name>
<dbReference type="Proteomes" id="UP001439008">
    <property type="component" value="Unassembled WGS sequence"/>
</dbReference>
<comment type="caution">
    <text evidence="5">The sequence shown here is derived from an EMBL/GenBank/DDBJ whole genome shotgun (WGS) entry which is preliminary data.</text>
</comment>
<organism evidence="5 6">
    <name type="scientific">Bonamia ostreae</name>
    <dbReference type="NCBI Taxonomy" id="126728"/>
    <lineage>
        <taxon>Eukaryota</taxon>
        <taxon>Sar</taxon>
        <taxon>Rhizaria</taxon>
        <taxon>Endomyxa</taxon>
        <taxon>Ascetosporea</taxon>
        <taxon>Haplosporida</taxon>
        <taxon>Bonamia</taxon>
    </lineage>
</organism>
<dbReference type="Gene3D" id="1.10.8.10">
    <property type="entry name" value="DNA helicase RuvA subunit, C-terminal domain"/>
    <property type="match status" value="1"/>
</dbReference>
<reference evidence="5 6" key="1">
    <citation type="journal article" date="2024" name="BMC Biol.">
        <title>Comparative genomics of Ascetosporea gives new insight into the evolutionary basis for animal parasitism in Rhizaria.</title>
        <authorList>
            <person name="Hiltunen Thoren M."/>
            <person name="Onut-Brannstrom I."/>
            <person name="Alfjorden A."/>
            <person name="Peckova H."/>
            <person name="Swords F."/>
            <person name="Hooper C."/>
            <person name="Holzer A.S."/>
            <person name="Bass D."/>
            <person name="Burki F."/>
        </authorList>
    </citation>
    <scope>NUCLEOTIDE SEQUENCE [LARGE SCALE GENOMIC DNA]</scope>
    <source>
        <strain evidence="5">20-A016</strain>
    </source>
</reference>
<dbReference type="SUPFAM" id="SSF46934">
    <property type="entry name" value="UBA-like"/>
    <property type="match status" value="1"/>
</dbReference>